<organism evidence="2 3">
    <name type="scientific">Ladona fulva</name>
    <name type="common">Scarce chaser dragonfly</name>
    <name type="synonym">Libellula fulva</name>
    <dbReference type="NCBI Taxonomy" id="123851"/>
    <lineage>
        <taxon>Eukaryota</taxon>
        <taxon>Metazoa</taxon>
        <taxon>Ecdysozoa</taxon>
        <taxon>Arthropoda</taxon>
        <taxon>Hexapoda</taxon>
        <taxon>Insecta</taxon>
        <taxon>Pterygota</taxon>
        <taxon>Palaeoptera</taxon>
        <taxon>Odonata</taxon>
        <taxon>Epiprocta</taxon>
        <taxon>Anisoptera</taxon>
        <taxon>Libelluloidea</taxon>
        <taxon>Libellulidae</taxon>
        <taxon>Ladona</taxon>
    </lineage>
</organism>
<feature type="domain" description="SPIN-DOC-like zinc-finger" evidence="1">
    <location>
        <begin position="19"/>
        <end position="63"/>
    </location>
</feature>
<dbReference type="Pfam" id="PF18658">
    <property type="entry name" value="zf-C2H2_12"/>
    <property type="match status" value="1"/>
</dbReference>
<evidence type="ECO:0000313" key="3">
    <source>
        <dbReference type="Proteomes" id="UP000792457"/>
    </source>
</evidence>
<accession>A0A8K0P421</accession>
<proteinExistence type="predicted"/>
<dbReference type="EMBL" id="KZ308880">
    <property type="protein sequence ID" value="KAG8235115.1"/>
    <property type="molecule type" value="Genomic_DNA"/>
</dbReference>
<reference evidence="2" key="2">
    <citation type="submission" date="2017-10" db="EMBL/GenBank/DDBJ databases">
        <title>Ladona fulva Genome sequencing and assembly.</title>
        <authorList>
            <person name="Murali S."/>
            <person name="Richards S."/>
            <person name="Bandaranaike D."/>
            <person name="Bellair M."/>
            <person name="Blankenburg K."/>
            <person name="Chao H."/>
            <person name="Dinh H."/>
            <person name="Doddapaneni H."/>
            <person name="Dugan-Rocha S."/>
            <person name="Elkadiri S."/>
            <person name="Gnanaolivu R."/>
            <person name="Hernandez B."/>
            <person name="Skinner E."/>
            <person name="Javaid M."/>
            <person name="Lee S."/>
            <person name="Li M."/>
            <person name="Ming W."/>
            <person name="Munidasa M."/>
            <person name="Muniz J."/>
            <person name="Nguyen L."/>
            <person name="Hughes D."/>
            <person name="Osuji N."/>
            <person name="Pu L.-L."/>
            <person name="Puazo M."/>
            <person name="Qu C."/>
            <person name="Quiroz J."/>
            <person name="Raj R."/>
            <person name="Weissenberger G."/>
            <person name="Xin Y."/>
            <person name="Zou X."/>
            <person name="Han Y."/>
            <person name="Worley K."/>
            <person name="Muzny D."/>
            <person name="Gibbs R."/>
        </authorList>
    </citation>
    <scope>NUCLEOTIDE SEQUENCE</scope>
    <source>
        <strain evidence="2">Sampled in the wild</strain>
    </source>
</reference>
<dbReference type="PANTHER" id="PTHR45913">
    <property type="entry name" value="EPM2A-INTERACTING PROTEIN 1"/>
    <property type="match status" value="1"/>
</dbReference>
<dbReference type="OrthoDB" id="6431883at2759"/>
<dbReference type="PANTHER" id="PTHR45913:SF21">
    <property type="entry name" value="DUF4371 DOMAIN-CONTAINING PROTEIN"/>
    <property type="match status" value="1"/>
</dbReference>
<gene>
    <name evidence="2" type="ORF">J437_LFUL014378</name>
</gene>
<reference evidence="2" key="1">
    <citation type="submission" date="2013-04" db="EMBL/GenBank/DDBJ databases">
        <authorList>
            <person name="Qu J."/>
            <person name="Murali S.C."/>
            <person name="Bandaranaike D."/>
            <person name="Bellair M."/>
            <person name="Blankenburg K."/>
            <person name="Chao H."/>
            <person name="Dinh H."/>
            <person name="Doddapaneni H."/>
            <person name="Downs B."/>
            <person name="Dugan-Rocha S."/>
            <person name="Elkadiri S."/>
            <person name="Gnanaolivu R.D."/>
            <person name="Hernandez B."/>
            <person name="Javaid M."/>
            <person name="Jayaseelan J.C."/>
            <person name="Lee S."/>
            <person name="Li M."/>
            <person name="Ming W."/>
            <person name="Munidasa M."/>
            <person name="Muniz J."/>
            <person name="Nguyen L."/>
            <person name="Ongeri F."/>
            <person name="Osuji N."/>
            <person name="Pu L.-L."/>
            <person name="Puazo M."/>
            <person name="Qu C."/>
            <person name="Quiroz J."/>
            <person name="Raj R."/>
            <person name="Weissenberger G."/>
            <person name="Xin Y."/>
            <person name="Zou X."/>
            <person name="Han Y."/>
            <person name="Richards S."/>
            <person name="Worley K."/>
            <person name="Muzny D."/>
            <person name="Gibbs R."/>
        </authorList>
    </citation>
    <scope>NUCLEOTIDE SEQUENCE</scope>
    <source>
        <strain evidence="2">Sampled in the wild</strain>
    </source>
</reference>
<name>A0A8K0P421_LADFU</name>
<dbReference type="AlphaFoldDB" id="A0A8K0P421"/>
<sequence length="572" mass="65824">MSAKEPPKKKARTYRYSFHEEWEEKYFFTNLNGKCFCLICHSSVSVGKKCNIERHFMTVHKYFESEYPSKSDLRKSKVKELKTALKEKQALYVLSGCKSKAFTIASFKVAHLLALKKRPIKDGELIKSCIIAASESLFHAHKNKNEILPAIRDIQLSESVIAERIQLMSNCSSKEDLLAVIPISDGTQAKDIYQAFKNYVSDSCFPLQKLVSITTDGSPSMIDSESGFISFCKKDADFPNFFSYHCIIQQHALFTDVIHFDHIIKIFMNVVKSLHFSTLQNRLFKTLLDECEEDFSMMMLYSGVRLLEKGKVLQEFYDLLPDIMKYLDSKDEHCDELSDPLWQLNLAFLADVSAKICNLNFELQEKGKSLSQMIGSVNAFKSKLNLWIAQIKRNVFSHFPCIEKMMQSNSGFDLSIYCKDLEEIKKSFEVRFADFNSIQSTATFLLNPFVETDISEMSAQVANSNLQLKARSSERDFWNMVEKEKYPLLKETFQRINACFGSTYMCESGFSTLELLNCRSAFNMNDTQIQNCMRLAISPYIPEFEKFVENMLDSEDDRAYRKGERGGEDTDP</sequence>
<comment type="caution">
    <text evidence="2">The sequence shown here is derived from an EMBL/GenBank/DDBJ whole genome shotgun (WGS) entry which is preliminary data.</text>
</comment>
<protein>
    <recommendedName>
        <fullName evidence="1">SPIN-DOC-like zinc-finger domain-containing protein</fullName>
    </recommendedName>
</protein>
<evidence type="ECO:0000259" key="1">
    <source>
        <dbReference type="Pfam" id="PF18658"/>
    </source>
</evidence>
<keyword evidence="3" id="KW-1185">Reference proteome</keyword>
<dbReference type="InterPro" id="IPR040647">
    <property type="entry name" value="SPIN-DOC_Znf-C2H2"/>
</dbReference>
<evidence type="ECO:0000313" key="2">
    <source>
        <dbReference type="EMBL" id="KAG8235115.1"/>
    </source>
</evidence>
<dbReference type="Proteomes" id="UP000792457">
    <property type="component" value="Unassembled WGS sequence"/>
</dbReference>